<evidence type="ECO:0008006" key="4">
    <source>
        <dbReference type="Google" id="ProtNLM"/>
    </source>
</evidence>
<dbReference type="Pfam" id="PF11888">
    <property type="entry name" value="DUF3408"/>
    <property type="match status" value="1"/>
</dbReference>
<evidence type="ECO:0000256" key="1">
    <source>
        <dbReference type="SAM" id="MobiDB-lite"/>
    </source>
</evidence>
<comment type="caution">
    <text evidence="2">The sequence shown here is derived from an EMBL/GenBank/DDBJ whole genome shotgun (WGS) entry which is preliminary data.</text>
</comment>
<evidence type="ECO:0000313" key="3">
    <source>
        <dbReference type="Proteomes" id="UP000018837"/>
    </source>
</evidence>
<accession>W2C768</accession>
<proteinExistence type="predicted"/>
<dbReference type="AlphaFoldDB" id="W2C768"/>
<dbReference type="EMBL" id="AYUF01000291">
    <property type="protein sequence ID" value="ETK02888.1"/>
    <property type="molecule type" value="Genomic_DNA"/>
</dbReference>
<dbReference type="Proteomes" id="UP000018837">
    <property type="component" value="Unassembled WGS sequence"/>
</dbReference>
<dbReference type="InterPro" id="IPR021823">
    <property type="entry name" value="DUF3408"/>
</dbReference>
<feature type="region of interest" description="Disordered" evidence="1">
    <location>
        <begin position="14"/>
        <end position="39"/>
    </location>
</feature>
<organism evidence="2 3">
    <name type="scientific">Tannerella sp. oral taxon BU063 isolate Cell 2</name>
    <dbReference type="NCBI Taxonomy" id="1411148"/>
    <lineage>
        <taxon>Bacteria</taxon>
        <taxon>Pseudomonadati</taxon>
        <taxon>Bacteroidota</taxon>
        <taxon>Bacteroidia</taxon>
        <taxon>Bacteroidales</taxon>
        <taxon>Tannerellaceae</taxon>
        <taxon>Tannerella</taxon>
    </lineage>
</organism>
<dbReference type="PATRIC" id="fig|1411148.3.peg.156"/>
<protein>
    <recommendedName>
        <fullName evidence="4">Conjugal transfer protein TraC</fullName>
    </recommendedName>
</protein>
<evidence type="ECO:0000313" key="2">
    <source>
        <dbReference type="EMBL" id="ETK02888.1"/>
    </source>
</evidence>
<gene>
    <name evidence="2" type="ORF">N425_01860</name>
</gene>
<name>W2C768_9BACT</name>
<reference evidence="2 3" key="1">
    <citation type="submission" date="2013-11" db="EMBL/GenBank/DDBJ databases">
        <title>Single cell genomics of uncultured Tannerella BU063 (oral taxon 286).</title>
        <authorList>
            <person name="Beall C.J."/>
            <person name="Campbell A.G."/>
            <person name="Griffen A.L."/>
            <person name="Podar M."/>
            <person name="Leys E.J."/>
        </authorList>
    </citation>
    <scope>NUCLEOTIDE SEQUENCE [LARGE SCALE GENOMIC DNA]</scope>
    <source>
        <strain evidence="2">Cell 2</strain>
    </source>
</reference>
<sequence>MTIEEQRRRRIAERIQQMAGDDAPPITPEETPLKSDLSSVQTPFADESLSTYRDRFFAHRSSESRTTLSCDRVLIDCLRRVLNALDARTSLAAYIGNILADHIDRHRALLSEAIERNRKNPFNSSLP</sequence>